<evidence type="ECO:0000256" key="1">
    <source>
        <dbReference type="SAM" id="MobiDB-lite"/>
    </source>
</evidence>
<reference evidence="3 4" key="1">
    <citation type="journal article" date="2018" name="Nat. Ecol. Evol.">
        <title>Pezizomycetes genomes reveal the molecular basis of ectomycorrhizal truffle lifestyle.</title>
        <authorList>
            <person name="Murat C."/>
            <person name="Payen T."/>
            <person name="Noel B."/>
            <person name="Kuo A."/>
            <person name="Morin E."/>
            <person name="Chen J."/>
            <person name="Kohler A."/>
            <person name="Krizsan K."/>
            <person name="Balestrini R."/>
            <person name="Da Silva C."/>
            <person name="Montanini B."/>
            <person name="Hainaut M."/>
            <person name="Levati E."/>
            <person name="Barry K.W."/>
            <person name="Belfiori B."/>
            <person name="Cichocki N."/>
            <person name="Clum A."/>
            <person name="Dockter R.B."/>
            <person name="Fauchery L."/>
            <person name="Guy J."/>
            <person name="Iotti M."/>
            <person name="Le Tacon F."/>
            <person name="Lindquist E.A."/>
            <person name="Lipzen A."/>
            <person name="Malagnac F."/>
            <person name="Mello A."/>
            <person name="Molinier V."/>
            <person name="Miyauchi S."/>
            <person name="Poulain J."/>
            <person name="Riccioni C."/>
            <person name="Rubini A."/>
            <person name="Sitrit Y."/>
            <person name="Splivallo R."/>
            <person name="Traeger S."/>
            <person name="Wang M."/>
            <person name="Zifcakova L."/>
            <person name="Wipf D."/>
            <person name="Zambonelli A."/>
            <person name="Paolocci F."/>
            <person name="Nowrousian M."/>
            <person name="Ottonello S."/>
            <person name="Baldrian P."/>
            <person name="Spatafora J.W."/>
            <person name="Henrissat B."/>
            <person name="Nagy L.G."/>
            <person name="Aury J.M."/>
            <person name="Wincker P."/>
            <person name="Grigoriev I.V."/>
            <person name="Bonfante P."/>
            <person name="Martin F.M."/>
        </authorList>
    </citation>
    <scope>NUCLEOTIDE SEQUENCE [LARGE SCALE GENOMIC DNA]</scope>
    <source>
        <strain evidence="3 4">CCBAS932</strain>
    </source>
</reference>
<evidence type="ECO:0000313" key="4">
    <source>
        <dbReference type="Proteomes" id="UP000277580"/>
    </source>
</evidence>
<gene>
    <name evidence="3" type="ORF">P167DRAFT_533021</name>
</gene>
<dbReference type="AlphaFoldDB" id="A0A3N4L4T2"/>
<dbReference type="FunCoup" id="A0A3N4L4T2">
    <property type="interactions" value="64"/>
</dbReference>
<feature type="region of interest" description="Disordered" evidence="1">
    <location>
        <begin position="51"/>
        <end position="155"/>
    </location>
</feature>
<dbReference type="Pfam" id="PF00397">
    <property type="entry name" value="WW"/>
    <property type="match status" value="1"/>
</dbReference>
<dbReference type="EMBL" id="ML119112">
    <property type="protein sequence ID" value="RPB15641.1"/>
    <property type="molecule type" value="Genomic_DNA"/>
</dbReference>
<dbReference type="SMART" id="SM00456">
    <property type="entry name" value="WW"/>
    <property type="match status" value="1"/>
</dbReference>
<feature type="domain" description="WW" evidence="2">
    <location>
        <begin position="27"/>
        <end position="61"/>
    </location>
</feature>
<dbReference type="PROSITE" id="PS01159">
    <property type="entry name" value="WW_DOMAIN_1"/>
    <property type="match status" value="1"/>
</dbReference>
<feature type="compositionally biased region" description="Basic and acidic residues" evidence="1">
    <location>
        <begin position="81"/>
        <end position="93"/>
    </location>
</feature>
<dbReference type="SUPFAM" id="SSF51045">
    <property type="entry name" value="WW domain"/>
    <property type="match status" value="1"/>
</dbReference>
<dbReference type="Proteomes" id="UP000277580">
    <property type="component" value="Unassembled WGS sequence"/>
</dbReference>
<feature type="compositionally biased region" description="Pro residues" evidence="1">
    <location>
        <begin position="19"/>
        <end position="29"/>
    </location>
</feature>
<evidence type="ECO:0000259" key="2">
    <source>
        <dbReference type="PROSITE" id="PS50020"/>
    </source>
</evidence>
<proteinExistence type="predicted"/>
<dbReference type="CDD" id="cd00201">
    <property type="entry name" value="WW"/>
    <property type="match status" value="1"/>
</dbReference>
<dbReference type="Gene3D" id="2.20.70.10">
    <property type="match status" value="1"/>
</dbReference>
<accession>A0A3N4L4T2</accession>
<dbReference type="InterPro" id="IPR001202">
    <property type="entry name" value="WW_dom"/>
</dbReference>
<protein>
    <recommendedName>
        <fullName evidence="2">WW domain-containing protein</fullName>
    </recommendedName>
</protein>
<dbReference type="PROSITE" id="PS50020">
    <property type="entry name" value="WW_DOMAIN_2"/>
    <property type="match status" value="1"/>
</dbReference>
<feature type="compositionally biased region" description="Low complexity" evidence="1">
    <location>
        <begin position="126"/>
        <end position="155"/>
    </location>
</feature>
<organism evidence="3 4">
    <name type="scientific">Morchella conica CCBAS932</name>
    <dbReference type="NCBI Taxonomy" id="1392247"/>
    <lineage>
        <taxon>Eukaryota</taxon>
        <taxon>Fungi</taxon>
        <taxon>Dikarya</taxon>
        <taxon>Ascomycota</taxon>
        <taxon>Pezizomycotina</taxon>
        <taxon>Pezizomycetes</taxon>
        <taxon>Pezizales</taxon>
        <taxon>Morchellaceae</taxon>
        <taxon>Morchella</taxon>
    </lineage>
</organism>
<dbReference type="OrthoDB" id="2530521at2759"/>
<evidence type="ECO:0000313" key="3">
    <source>
        <dbReference type="EMBL" id="RPB15641.1"/>
    </source>
</evidence>
<dbReference type="InterPro" id="IPR036020">
    <property type="entry name" value="WW_dom_sf"/>
</dbReference>
<keyword evidence="4" id="KW-1185">Reference proteome</keyword>
<sequence>MSYTKGPRDSGLGINEDFAPPPGPPPPITPEGWVARFDERYQRFYYVNTYTKQSQWEKPPGTIDPPAPGRSQKALLTGRLTDLELGRTTDFDRPPAYNSESSRREDRLVTPTPQQKYESLLPPQPQQEQQQYLQPPRPQTSTSGSSSPSRGLSGRLSSFLKSHVAKSPRPQQQQYYYQQQQRPVYYGGGGGMMGGQRRPGMGAGGAAALGVGGGLLGGMLLADAMDNHQYDQGFEDGQDYGGGGDFGGDMDFGGGDF</sequence>
<dbReference type="InParanoid" id="A0A3N4L4T2"/>
<dbReference type="STRING" id="1392247.A0A3N4L4T2"/>
<name>A0A3N4L4T2_9PEZI</name>
<feature type="region of interest" description="Disordered" evidence="1">
    <location>
        <begin position="1"/>
        <end position="32"/>
    </location>
</feature>